<organism evidence="1">
    <name type="scientific">Anguilla anguilla</name>
    <name type="common">European freshwater eel</name>
    <name type="synonym">Muraena anguilla</name>
    <dbReference type="NCBI Taxonomy" id="7936"/>
    <lineage>
        <taxon>Eukaryota</taxon>
        <taxon>Metazoa</taxon>
        <taxon>Chordata</taxon>
        <taxon>Craniata</taxon>
        <taxon>Vertebrata</taxon>
        <taxon>Euteleostomi</taxon>
        <taxon>Actinopterygii</taxon>
        <taxon>Neopterygii</taxon>
        <taxon>Teleostei</taxon>
        <taxon>Anguilliformes</taxon>
        <taxon>Anguillidae</taxon>
        <taxon>Anguilla</taxon>
    </lineage>
</organism>
<name>A0A0E9XZM7_ANGAN</name>
<reference evidence="1" key="1">
    <citation type="submission" date="2014-11" db="EMBL/GenBank/DDBJ databases">
        <authorList>
            <person name="Amaro Gonzalez C."/>
        </authorList>
    </citation>
    <scope>NUCLEOTIDE SEQUENCE</scope>
</reference>
<dbReference type="EMBL" id="GBXM01000473">
    <property type="protein sequence ID" value="JAI08105.1"/>
    <property type="molecule type" value="Transcribed_RNA"/>
</dbReference>
<proteinExistence type="predicted"/>
<dbReference type="AlphaFoldDB" id="A0A0E9XZM7"/>
<accession>A0A0E9XZM7</accession>
<evidence type="ECO:0000313" key="1">
    <source>
        <dbReference type="EMBL" id="JAI08105.1"/>
    </source>
</evidence>
<dbReference type="EMBL" id="GBXM01106616">
    <property type="protein sequence ID" value="JAH01961.1"/>
    <property type="molecule type" value="Transcribed_RNA"/>
</dbReference>
<sequence>MCWKAWFTSSSVMSVLLKPRPSKSCWCVFPLAPKDRAARATDTLSGEKKTFLD</sequence>
<reference evidence="1" key="2">
    <citation type="journal article" date="2015" name="Fish Shellfish Immunol.">
        <title>Early steps in the European eel (Anguilla anguilla)-Vibrio vulnificus interaction in the gills: Role of the RtxA13 toxin.</title>
        <authorList>
            <person name="Callol A."/>
            <person name="Pajuelo D."/>
            <person name="Ebbesson L."/>
            <person name="Teles M."/>
            <person name="MacKenzie S."/>
            <person name="Amaro C."/>
        </authorList>
    </citation>
    <scope>NUCLEOTIDE SEQUENCE</scope>
</reference>
<protein>
    <submittedName>
        <fullName evidence="1">Uncharacterized protein</fullName>
    </submittedName>
</protein>